<evidence type="ECO:0000313" key="1">
    <source>
        <dbReference type="EMBL" id="WMB74198.1"/>
    </source>
</evidence>
<accession>A0AA50Q7K9</accession>
<protein>
    <submittedName>
        <fullName evidence="1">Uncharacterized protein</fullName>
    </submittedName>
</protein>
<dbReference type="Proteomes" id="UP001236800">
    <property type="component" value="Chromosome"/>
</dbReference>
<dbReference type="GeneID" id="301338753"/>
<organism evidence="1">
    <name type="scientific">Shewanella oncorhynchi</name>
    <dbReference type="NCBI Taxonomy" id="2726434"/>
    <lineage>
        <taxon>Bacteria</taxon>
        <taxon>Pseudomonadati</taxon>
        <taxon>Pseudomonadota</taxon>
        <taxon>Gammaproteobacteria</taxon>
        <taxon>Alteromonadales</taxon>
        <taxon>Shewanellaceae</taxon>
        <taxon>Shewanella</taxon>
    </lineage>
</organism>
<gene>
    <name evidence="1" type="ORF">RA178_06175</name>
</gene>
<dbReference type="AlphaFoldDB" id="A0AA50Q7K9"/>
<dbReference type="KEGG" id="sog:RA178_06175"/>
<reference evidence="1" key="1">
    <citation type="submission" date="2023-08" db="EMBL/GenBank/DDBJ databases">
        <title>Complete genome sequence of Shewanella oncorhynchi Z-P2, a siderophore putrebactin-producing bacterium.</title>
        <authorList>
            <person name="Zhang Y."/>
        </authorList>
    </citation>
    <scope>NUCLEOTIDE SEQUENCE</scope>
    <source>
        <strain evidence="1">Z-P2</strain>
    </source>
</reference>
<sequence>MTLFDKLQTLTIHTDTAPVVKSHSRCTGVTLPNLFQIEIDVTIEGDTCTLTGSFSEVSFTLTRSRSGSLYAHWIRLNKALILLSKRDAAMAVLESNVFVATDDEFVTEVQMARISGMEIPAVTAHSSLAQAFNWLSHFGLTHPRLMQSFYNQLPDTHTHSADLVQSCEFIARLYAQYEAS</sequence>
<dbReference type="RefSeq" id="WP_306684934.1">
    <property type="nucleotide sequence ID" value="NZ_CP132914.1"/>
</dbReference>
<name>A0AA50Q7K9_9GAMM</name>
<proteinExistence type="predicted"/>
<dbReference type="EMBL" id="CP132914">
    <property type="protein sequence ID" value="WMB74198.1"/>
    <property type="molecule type" value="Genomic_DNA"/>
</dbReference>